<dbReference type="AlphaFoldDB" id="A0A6A5K4L6"/>
<gene>
    <name evidence="4" type="ORF">BDW02DRAFT_633172</name>
</gene>
<dbReference type="PROSITE" id="PS50088">
    <property type="entry name" value="ANK_REPEAT"/>
    <property type="match status" value="1"/>
</dbReference>
<feature type="repeat" description="ANK" evidence="3">
    <location>
        <begin position="400"/>
        <end position="432"/>
    </location>
</feature>
<evidence type="ECO:0000313" key="5">
    <source>
        <dbReference type="Proteomes" id="UP000800040"/>
    </source>
</evidence>
<dbReference type="Proteomes" id="UP000800040">
    <property type="component" value="Unassembled WGS sequence"/>
</dbReference>
<accession>A0A6A5K4L6</accession>
<dbReference type="InterPro" id="IPR002110">
    <property type="entry name" value="Ankyrin_rpt"/>
</dbReference>
<dbReference type="OrthoDB" id="1722345at2759"/>
<name>A0A6A5K4L6_9PLEO</name>
<evidence type="ECO:0000256" key="3">
    <source>
        <dbReference type="PROSITE-ProRule" id="PRU00023"/>
    </source>
</evidence>
<dbReference type="SUPFAM" id="SSF48403">
    <property type="entry name" value="Ankyrin repeat"/>
    <property type="match status" value="1"/>
</dbReference>
<dbReference type="PANTHER" id="PTHR24198">
    <property type="entry name" value="ANKYRIN REPEAT AND PROTEIN KINASE DOMAIN-CONTAINING PROTEIN"/>
    <property type="match status" value="1"/>
</dbReference>
<dbReference type="PROSITE" id="PS50297">
    <property type="entry name" value="ANK_REP_REGION"/>
    <property type="match status" value="1"/>
</dbReference>
<keyword evidence="2 3" id="KW-0040">ANK repeat</keyword>
<keyword evidence="1" id="KW-0677">Repeat</keyword>
<dbReference type="EMBL" id="ML975376">
    <property type="protein sequence ID" value="KAF1831036.1"/>
    <property type="molecule type" value="Genomic_DNA"/>
</dbReference>
<evidence type="ECO:0000256" key="2">
    <source>
        <dbReference type="ARBA" id="ARBA00023043"/>
    </source>
</evidence>
<sequence length="457" mass="50286">MSILELPIELLQLVIDIAVQHTGLQCAIKFREICRQFNEVVESSVFRLPKATLLEKRLSLCMTRKLVQFKMLRGFANDLPLCYTINRTADYLTGCAKSESRKRYVQALDTSAATNMTYWRLLDCLATGRQSRPPLEEIKQNAFIAAIGAEKTGATSVMTGPTEPLTVSAQVDNLRAAARAGDLADVIIIFNVMRAQHPSDSLFGVYGAFSDAAKNNHLDVLLFLCENWTPHLATSCAKSPAAAQIFMDFDWDINQTDVSSGMEYENHVATSGMEAGSTITQVSPGGRHDEGSKYPRLGSFVYDEHFTRWLLGKGASADARGEFDVTSVSVAIGRASMPIVRLLLNRSSGIQQGQLLHFAVRKSSEESLEVFELLLNLGCPIDNIWFQDDERSWLEWGIGEAGTALFAAVEQGRDDIVGYLLSRGADATLVSNRGRTALEVAESRERSGAVRLLSEFA</sequence>
<evidence type="ECO:0000313" key="4">
    <source>
        <dbReference type="EMBL" id="KAF1831036.1"/>
    </source>
</evidence>
<protein>
    <submittedName>
        <fullName evidence="4">Ankyrin</fullName>
    </submittedName>
</protein>
<reference evidence="4" key="1">
    <citation type="submission" date="2020-01" db="EMBL/GenBank/DDBJ databases">
        <authorList>
            <consortium name="DOE Joint Genome Institute"/>
            <person name="Haridas S."/>
            <person name="Albert R."/>
            <person name="Binder M."/>
            <person name="Bloem J."/>
            <person name="Labutti K."/>
            <person name="Salamov A."/>
            <person name="Andreopoulos B."/>
            <person name="Baker S.E."/>
            <person name="Barry K."/>
            <person name="Bills G."/>
            <person name="Bluhm B.H."/>
            <person name="Cannon C."/>
            <person name="Castanera R."/>
            <person name="Culley D.E."/>
            <person name="Daum C."/>
            <person name="Ezra D."/>
            <person name="Gonzalez J.B."/>
            <person name="Henrissat B."/>
            <person name="Kuo A."/>
            <person name="Liang C."/>
            <person name="Lipzen A."/>
            <person name="Lutzoni F."/>
            <person name="Magnuson J."/>
            <person name="Mondo S."/>
            <person name="Nolan M."/>
            <person name="Ohm R."/>
            <person name="Pangilinan J."/>
            <person name="Park H.-J."/>
            <person name="Ramirez L."/>
            <person name="Alfaro M."/>
            <person name="Sun H."/>
            <person name="Tritt A."/>
            <person name="Yoshinaga Y."/>
            <person name="Zwiers L.-H."/>
            <person name="Turgeon B.G."/>
            <person name="Goodwin S.B."/>
            <person name="Spatafora J.W."/>
            <person name="Crous P.W."/>
            <person name="Grigoriev I.V."/>
        </authorList>
    </citation>
    <scope>NUCLEOTIDE SEQUENCE</scope>
    <source>
        <strain evidence="4">P77</strain>
    </source>
</reference>
<dbReference type="InterPro" id="IPR036770">
    <property type="entry name" value="Ankyrin_rpt-contain_sf"/>
</dbReference>
<dbReference type="Gene3D" id="1.25.40.20">
    <property type="entry name" value="Ankyrin repeat-containing domain"/>
    <property type="match status" value="1"/>
</dbReference>
<dbReference type="Pfam" id="PF00023">
    <property type="entry name" value="Ank"/>
    <property type="match status" value="1"/>
</dbReference>
<dbReference type="PANTHER" id="PTHR24198:SF165">
    <property type="entry name" value="ANKYRIN REPEAT-CONTAINING PROTEIN-RELATED"/>
    <property type="match status" value="1"/>
</dbReference>
<organism evidence="4 5">
    <name type="scientific">Decorospora gaudefroyi</name>
    <dbReference type="NCBI Taxonomy" id="184978"/>
    <lineage>
        <taxon>Eukaryota</taxon>
        <taxon>Fungi</taxon>
        <taxon>Dikarya</taxon>
        <taxon>Ascomycota</taxon>
        <taxon>Pezizomycotina</taxon>
        <taxon>Dothideomycetes</taxon>
        <taxon>Pleosporomycetidae</taxon>
        <taxon>Pleosporales</taxon>
        <taxon>Pleosporineae</taxon>
        <taxon>Pleosporaceae</taxon>
        <taxon>Decorospora</taxon>
    </lineage>
</organism>
<keyword evidence="5" id="KW-1185">Reference proteome</keyword>
<proteinExistence type="predicted"/>
<evidence type="ECO:0000256" key="1">
    <source>
        <dbReference type="ARBA" id="ARBA00022737"/>
    </source>
</evidence>